<dbReference type="GO" id="GO:0005634">
    <property type="term" value="C:nucleus"/>
    <property type="evidence" value="ECO:0007669"/>
    <property type="project" value="TreeGrafter"/>
</dbReference>
<feature type="region of interest" description="Disordered" evidence="2">
    <location>
        <begin position="1139"/>
        <end position="1248"/>
    </location>
</feature>
<dbReference type="RefSeq" id="XP_033394365.1">
    <property type="nucleotide sequence ID" value="XM_033545794.1"/>
</dbReference>
<dbReference type="Pfam" id="PF21581">
    <property type="entry name" value="SCD"/>
    <property type="match status" value="1"/>
</dbReference>
<dbReference type="SUPFAM" id="SSF48371">
    <property type="entry name" value="ARM repeat"/>
    <property type="match status" value="1"/>
</dbReference>
<dbReference type="PANTHER" id="PTHR11199">
    <property type="entry name" value="STROMAL ANTIGEN"/>
    <property type="match status" value="1"/>
</dbReference>
<reference evidence="4" key="1">
    <citation type="journal article" date="2020" name="Stud. Mycol.">
        <title>101 Dothideomycetes genomes: a test case for predicting lifestyles and emergence of pathogens.</title>
        <authorList>
            <person name="Haridas S."/>
            <person name="Albert R."/>
            <person name="Binder M."/>
            <person name="Bloem J."/>
            <person name="Labutti K."/>
            <person name="Salamov A."/>
            <person name="Andreopoulos B."/>
            <person name="Baker S."/>
            <person name="Barry K."/>
            <person name="Bills G."/>
            <person name="Bluhm B."/>
            <person name="Cannon C."/>
            <person name="Castanera R."/>
            <person name="Culley D."/>
            <person name="Daum C."/>
            <person name="Ezra D."/>
            <person name="Gonzalez J."/>
            <person name="Henrissat B."/>
            <person name="Kuo A."/>
            <person name="Liang C."/>
            <person name="Lipzen A."/>
            <person name="Lutzoni F."/>
            <person name="Magnuson J."/>
            <person name="Mondo S."/>
            <person name="Nolan M."/>
            <person name="Ohm R."/>
            <person name="Pangilinan J."/>
            <person name="Park H.-J."/>
            <person name="Ramirez L."/>
            <person name="Alfaro M."/>
            <person name="Sun H."/>
            <person name="Tritt A."/>
            <person name="Yoshinaga Y."/>
            <person name="Zwiers L.-H."/>
            <person name="Turgeon B."/>
            <person name="Goodwin S."/>
            <person name="Spatafora J."/>
            <person name="Crous P."/>
            <person name="Grigoriev I."/>
        </authorList>
    </citation>
    <scope>NUCLEOTIDE SEQUENCE</scope>
    <source>
        <strain evidence="4">CBS 121167</strain>
    </source>
</reference>
<feature type="compositionally biased region" description="Acidic residues" evidence="2">
    <location>
        <begin position="1239"/>
        <end position="1248"/>
    </location>
</feature>
<dbReference type="Proteomes" id="UP000799438">
    <property type="component" value="Unassembled WGS sequence"/>
</dbReference>
<evidence type="ECO:0000313" key="5">
    <source>
        <dbReference type="Proteomes" id="UP000799438"/>
    </source>
</evidence>
<feature type="compositionally biased region" description="Acidic residues" evidence="2">
    <location>
        <begin position="1095"/>
        <end position="1106"/>
    </location>
</feature>
<dbReference type="InterPro" id="IPR016024">
    <property type="entry name" value="ARM-type_fold"/>
</dbReference>
<dbReference type="InterPro" id="IPR013721">
    <property type="entry name" value="STAG"/>
</dbReference>
<dbReference type="GO" id="GO:0000785">
    <property type="term" value="C:chromatin"/>
    <property type="evidence" value="ECO:0007669"/>
    <property type="project" value="TreeGrafter"/>
</dbReference>
<feature type="coiled-coil region" evidence="1">
    <location>
        <begin position="321"/>
        <end position="348"/>
    </location>
</feature>
<evidence type="ECO:0000256" key="1">
    <source>
        <dbReference type="SAM" id="Coils"/>
    </source>
</evidence>
<dbReference type="InterPro" id="IPR039662">
    <property type="entry name" value="Cohesin_Scc3/SA"/>
</dbReference>
<feature type="compositionally biased region" description="Acidic residues" evidence="2">
    <location>
        <begin position="1219"/>
        <end position="1232"/>
    </location>
</feature>
<keyword evidence="5" id="KW-1185">Reference proteome</keyword>
<evidence type="ECO:0000256" key="2">
    <source>
        <dbReference type="SAM" id="MobiDB-lite"/>
    </source>
</evidence>
<evidence type="ECO:0000313" key="4">
    <source>
        <dbReference type="EMBL" id="KAF2138652.1"/>
    </source>
</evidence>
<dbReference type="GeneID" id="54303300"/>
<accession>A0A6A6B355</accession>
<feature type="compositionally biased region" description="Basic residues" evidence="2">
    <location>
        <begin position="82"/>
        <end position="104"/>
    </location>
</feature>
<feature type="compositionally biased region" description="Basic residues" evidence="2">
    <location>
        <begin position="16"/>
        <end position="25"/>
    </location>
</feature>
<dbReference type="Pfam" id="PF24571">
    <property type="entry name" value="HEAT_SCC3-SA"/>
    <property type="match status" value="1"/>
</dbReference>
<feature type="compositionally biased region" description="Gly residues" evidence="2">
    <location>
        <begin position="1161"/>
        <end position="1170"/>
    </location>
</feature>
<dbReference type="AlphaFoldDB" id="A0A6A6B355"/>
<evidence type="ECO:0000259" key="3">
    <source>
        <dbReference type="PROSITE" id="PS51425"/>
    </source>
</evidence>
<feature type="compositionally biased region" description="Basic residues" evidence="2">
    <location>
        <begin position="118"/>
        <end position="128"/>
    </location>
</feature>
<dbReference type="GO" id="GO:0007062">
    <property type="term" value="P:sister chromatid cohesion"/>
    <property type="evidence" value="ECO:0007669"/>
    <property type="project" value="UniProtKB-ARBA"/>
</dbReference>
<feature type="region of interest" description="Disordered" evidence="2">
    <location>
        <begin position="1"/>
        <end position="132"/>
    </location>
</feature>
<dbReference type="GO" id="GO:0003682">
    <property type="term" value="F:chromatin binding"/>
    <property type="evidence" value="ECO:0007669"/>
    <property type="project" value="TreeGrafter"/>
</dbReference>
<proteinExistence type="predicted"/>
<dbReference type="InterPro" id="IPR056396">
    <property type="entry name" value="HEAT_SCC3-SA"/>
</dbReference>
<dbReference type="PROSITE" id="PS51425">
    <property type="entry name" value="SCD"/>
    <property type="match status" value="1"/>
</dbReference>
<sequence length="1248" mass="136771">MSEQPSSPAPDDAPRTTRRKSGRVTRKPETIYTSSATATGGAKRKRGAEPDDNADEGASDDDDESDDESTEGEPDEEELRERRRRRRQQQRKTPQKKPAAKKSKTNGEALSLAIRPAAKSKKARKPRPSKIAAAEDQGGLYAEVFAGEEDLAEVAARWLARFKGSDGTESAESKNLMDLVNFVLKCAGCEFEVDVHDIEDPDSCPNKLTDLQEEYQAQNITEYPLISKGKGTANFRHNLVTFFDCLIRTIAETEDLFESAPLVENIETWVSTMSSAANRPFRHTATVISLAITSALCSVGKNLADTNARFLRQSETEAKKKQANKSRVAELEKKVKKAGQRQEKLDNMIKDWFDMVFVHRYRDVDPRIRADCVQSLVDWIITYPDVFLDGNHLRYLGWVLSDPAAPTRLEVVKQLQKLYKDHDKLGGLKTFTERFRSRIVEMATQDAEASVRAASVELLDICRDAGLLEPDDIDSVGRLIFDAEPRVRKAVVPFFAETVNEVYMGRIEELGGLESLEESLASHEGDDYEGPRIQWLKHKCLVEILQSYDDQDEDLPNQIERGPGVNNYVLVAAGLESRFSVAAQALYDAIPEIKEWEVLAGYLLFDHSQSSSGANRNGTSDDPETALKQDCKLNEKEEVVLLDILNAAVKLRLTHTVETGKTAKHKKTKAQVEEQEEIQETAARHLAALIPRLLNKFGAVPDAASAVLRLEHVLNLDVFEELRQDSTTYSALLDDINKQFLTHGSEAVLVEASRALLHAKSYEELGEITEGKMQALWDDTVNALHALKKGKGLTARGNLSENVLTAMSNTVLRISKLASISDCTEALEKAPPAPTGRQRGRASASHQPNVLAVDILTELVARGVPHADTEPELEALEDAVVGNAARALLFYFMWKVRAWESAIASHAGIADDDVEAVALRRDAFVAGLEAVLRARHGAEELRVAVAGALLDLSVLFTTLRQAKPRSNNNNNNAAAAGAADMSEDYMALVMEVEPATQGMLLQVLGAAETLYAKKSRRRLRDAAAVGVTDEPIDVDEDPVSSSSDDEEGGADDVDEADVLRQQEALLAEQRLCELAGKLVLAVVAGVVDADVDVSGEGEGAGDEEGEAAERVGKVRRRLERNKSRLGPNYREVVGYLTSGASEGKKGRRGKSRGPAAANTTTGGGAAGAGARGKHAKSEALVLEEDDIEDDEQEVEAHEEGEHEHEGDDDEGARRRELVVEEDEVVDADVDADAEMRDQEADEESVLGD</sequence>
<gene>
    <name evidence="4" type="ORF">K452DRAFT_352830</name>
</gene>
<dbReference type="Pfam" id="PF08514">
    <property type="entry name" value="STAG"/>
    <property type="match status" value="1"/>
</dbReference>
<dbReference type="OrthoDB" id="498590at2759"/>
<feature type="region of interest" description="Disordered" evidence="2">
    <location>
        <begin position="1095"/>
        <end position="1114"/>
    </location>
</feature>
<feature type="compositionally biased region" description="Acidic residues" evidence="2">
    <location>
        <begin position="50"/>
        <end position="78"/>
    </location>
</feature>
<dbReference type="InterPro" id="IPR020839">
    <property type="entry name" value="SCD"/>
</dbReference>
<feature type="compositionally biased region" description="Acidic residues" evidence="2">
    <location>
        <begin position="1181"/>
        <end position="1193"/>
    </location>
</feature>
<dbReference type="GO" id="GO:0008278">
    <property type="term" value="C:cohesin complex"/>
    <property type="evidence" value="ECO:0007669"/>
    <property type="project" value="TreeGrafter"/>
</dbReference>
<dbReference type="PANTHER" id="PTHR11199:SF0">
    <property type="entry name" value="LD34181P-RELATED"/>
    <property type="match status" value="1"/>
</dbReference>
<feature type="compositionally biased region" description="Basic and acidic residues" evidence="2">
    <location>
        <begin position="1194"/>
        <end position="1218"/>
    </location>
</feature>
<feature type="domain" description="SCD" evidence="3">
    <location>
        <begin position="357"/>
        <end position="442"/>
    </location>
</feature>
<name>A0A6A6B355_9PEZI</name>
<organism evidence="4 5">
    <name type="scientific">Aplosporella prunicola CBS 121167</name>
    <dbReference type="NCBI Taxonomy" id="1176127"/>
    <lineage>
        <taxon>Eukaryota</taxon>
        <taxon>Fungi</taxon>
        <taxon>Dikarya</taxon>
        <taxon>Ascomycota</taxon>
        <taxon>Pezizomycotina</taxon>
        <taxon>Dothideomycetes</taxon>
        <taxon>Dothideomycetes incertae sedis</taxon>
        <taxon>Botryosphaeriales</taxon>
        <taxon>Aplosporellaceae</taxon>
        <taxon>Aplosporella</taxon>
    </lineage>
</organism>
<keyword evidence="1" id="KW-0175">Coiled coil</keyword>
<protein>
    <recommendedName>
        <fullName evidence="3">SCD domain-containing protein</fullName>
    </recommendedName>
</protein>
<dbReference type="InterPro" id="IPR011989">
    <property type="entry name" value="ARM-like"/>
</dbReference>
<feature type="region of interest" description="Disordered" evidence="2">
    <location>
        <begin position="1027"/>
        <end position="1052"/>
    </location>
</feature>
<dbReference type="EMBL" id="ML995495">
    <property type="protein sequence ID" value="KAF2138652.1"/>
    <property type="molecule type" value="Genomic_DNA"/>
</dbReference>
<dbReference type="Gene3D" id="1.25.10.10">
    <property type="entry name" value="Leucine-rich Repeat Variant"/>
    <property type="match status" value="1"/>
</dbReference>
<feature type="compositionally biased region" description="Acidic residues" evidence="2">
    <location>
        <begin position="1030"/>
        <end position="1052"/>
    </location>
</feature>